<dbReference type="SUPFAM" id="SSF53756">
    <property type="entry name" value="UDP-Glycosyltransferase/glycogen phosphorylase"/>
    <property type="match status" value="1"/>
</dbReference>
<evidence type="ECO:0000313" key="3">
    <source>
        <dbReference type="EMBL" id="KOO37248.1"/>
    </source>
</evidence>
<evidence type="ECO:0000259" key="1">
    <source>
        <dbReference type="Pfam" id="PF00534"/>
    </source>
</evidence>
<accession>A0A0M0KFQ7</accession>
<reference evidence="4" key="1">
    <citation type="submission" date="2015-08" db="EMBL/GenBank/DDBJ databases">
        <title>Fjat-14210 dsm16467.</title>
        <authorList>
            <person name="Liu B."/>
            <person name="Wang J."/>
            <person name="Zhu Y."/>
            <person name="Liu G."/>
            <person name="Chen Q."/>
            <person name="Chen Z."/>
            <person name="Lan J."/>
            <person name="Che J."/>
            <person name="Ge C."/>
            <person name="Shi H."/>
            <person name="Pan Z."/>
            <person name="Liu X."/>
        </authorList>
    </citation>
    <scope>NUCLEOTIDE SEQUENCE [LARGE SCALE GENOMIC DNA]</scope>
    <source>
        <strain evidence="4">DSM 16467</strain>
    </source>
</reference>
<dbReference type="InterPro" id="IPR028098">
    <property type="entry name" value="Glyco_trans_4-like_N"/>
</dbReference>
<dbReference type="STRING" id="284581.AMD01_22505"/>
<proteinExistence type="predicted"/>
<organism evidence="3 4">
    <name type="scientific">Priestia koreensis</name>
    <dbReference type="NCBI Taxonomy" id="284581"/>
    <lineage>
        <taxon>Bacteria</taxon>
        <taxon>Bacillati</taxon>
        <taxon>Bacillota</taxon>
        <taxon>Bacilli</taxon>
        <taxon>Bacillales</taxon>
        <taxon>Bacillaceae</taxon>
        <taxon>Priestia</taxon>
    </lineage>
</organism>
<dbReference type="EMBL" id="LILC01000037">
    <property type="protein sequence ID" value="KOO37248.1"/>
    <property type="molecule type" value="Genomic_DNA"/>
</dbReference>
<dbReference type="OrthoDB" id="9815550at2"/>
<comment type="caution">
    <text evidence="3">The sequence shown here is derived from an EMBL/GenBank/DDBJ whole genome shotgun (WGS) entry which is preliminary data.</text>
</comment>
<dbReference type="PANTHER" id="PTHR12526">
    <property type="entry name" value="GLYCOSYLTRANSFERASE"/>
    <property type="match status" value="1"/>
</dbReference>
<dbReference type="GO" id="GO:0016757">
    <property type="term" value="F:glycosyltransferase activity"/>
    <property type="evidence" value="ECO:0007669"/>
    <property type="project" value="InterPro"/>
</dbReference>
<dbReference type="CDD" id="cd03801">
    <property type="entry name" value="GT4_PimA-like"/>
    <property type="match status" value="1"/>
</dbReference>
<dbReference type="Proteomes" id="UP000037558">
    <property type="component" value="Unassembled WGS sequence"/>
</dbReference>
<evidence type="ECO:0000313" key="4">
    <source>
        <dbReference type="Proteomes" id="UP000037558"/>
    </source>
</evidence>
<protein>
    <submittedName>
        <fullName evidence="3">Glycosyl transferase family 1</fullName>
    </submittedName>
</protein>
<dbReference type="Pfam" id="PF00534">
    <property type="entry name" value="Glycos_transf_1"/>
    <property type="match status" value="1"/>
</dbReference>
<name>A0A0M0KFQ7_9BACI</name>
<keyword evidence="3" id="KW-0808">Transferase</keyword>
<feature type="domain" description="Glycosyltransferase subfamily 4-like N-terminal" evidence="2">
    <location>
        <begin position="15"/>
        <end position="182"/>
    </location>
</feature>
<dbReference type="AlphaFoldDB" id="A0A0M0KFQ7"/>
<gene>
    <name evidence="3" type="ORF">AMD01_22505</name>
</gene>
<dbReference type="Gene3D" id="3.40.50.2000">
    <property type="entry name" value="Glycogen Phosphorylase B"/>
    <property type="match status" value="2"/>
</dbReference>
<feature type="domain" description="Glycosyl transferase family 1" evidence="1">
    <location>
        <begin position="192"/>
        <end position="365"/>
    </location>
</feature>
<dbReference type="RefSeq" id="WP_053403683.1">
    <property type="nucleotide sequence ID" value="NZ_LILC01000037.1"/>
</dbReference>
<dbReference type="PANTHER" id="PTHR12526:SF637">
    <property type="entry name" value="GLYCOSYLTRANSFERASE EPSF-RELATED"/>
    <property type="match status" value="1"/>
</dbReference>
<keyword evidence="4" id="KW-1185">Reference proteome</keyword>
<sequence length="392" mass="42981">MKILIATAYDYPHAGGLSTHVTTLKAGLEARGHKVDVLSFSDIPPAVRKLSAQGPSFVLNKLKKGKGIVYSHKQRQKMLTNLMKKRAHENYDLVHAQDPFTTLAALDAGLPTVSTVHGYMAFESISKGSMDEGSAEAKFMQEMEIKSYRETLEVITVDQRLLDYVKDVSGVEGTAIRNFIDIHGFRPEKERKAELRKQNGLSVEDPIMFVPRRLTRKNGVIYPALSLPAVLEKHPNVKLIYAGSGEARTEIERIVSEKGLQNSVTLLGAVAHEKVKEYYALCDIVLVPSVHSAGVEEATSISALEAMGSGSPLIACAVGGLKEIVEPERDGLLVEEKNVEELSDAMNFLLENPEKGAELAKNARAKIEAEYSHVAAAEKYEQIYLKALAKKG</sequence>
<dbReference type="InterPro" id="IPR001296">
    <property type="entry name" value="Glyco_trans_1"/>
</dbReference>
<dbReference type="PATRIC" id="fig|284581.3.peg.3354"/>
<evidence type="ECO:0000259" key="2">
    <source>
        <dbReference type="Pfam" id="PF13439"/>
    </source>
</evidence>
<dbReference type="Pfam" id="PF13439">
    <property type="entry name" value="Glyco_transf_4"/>
    <property type="match status" value="1"/>
</dbReference>